<name>A0A2A9NMS7_9AGAR</name>
<evidence type="ECO:0000313" key="2">
    <source>
        <dbReference type="Proteomes" id="UP000242287"/>
    </source>
</evidence>
<dbReference type="Proteomes" id="UP000242287">
    <property type="component" value="Unassembled WGS sequence"/>
</dbReference>
<dbReference type="AlphaFoldDB" id="A0A2A9NMS7"/>
<dbReference type="EMBL" id="KZ302000">
    <property type="protein sequence ID" value="PFH50624.1"/>
    <property type="molecule type" value="Genomic_DNA"/>
</dbReference>
<proteinExistence type="predicted"/>
<keyword evidence="2" id="KW-1185">Reference proteome</keyword>
<reference evidence="1 2" key="1">
    <citation type="submission" date="2014-02" db="EMBL/GenBank/DDBJ databases">
        <title>Transposable element dynamics among asymbiotic and ectomycorrhizal Amanita fungi.</title>
        <authorList>
            <consortium name="DOE Joint Genome Institute"/>
            <person name="Hess J."/>
            <person name="Skrede I."/>
            <person name="Wolfe B."/>
            <person name="LaButti K."/>
            <person name="Ohm R.A."/>
            <person name="Grigoriev I.V."/>
            <person name="Pringle A."/>
        </authorList>
    </citation>
    <scope>NUCLEOTIDE SEQUENCE [LARGE SCALE GENOMIC DNA]</scope>
    <source>
        <strain evidence="1 2">SKay4041</strain>
    </source>
</reference>
<protein>
    <submittedName>
        <fullName evidence="1">Uncharacterized protein</fullName>
    </submittedName>
</protein>
<evidence type="ECO:0000313" key="1">
    <source>
        <dbReference type="EMBL" id="PFH50624.1"/>
    </source>
</evidence>
<sequence length="160" mass="17668">MAKATLSFQFSELFRYHTCSLTHVLQSLRFLPASAAKSLLDTNTSLLLNILQHYHRACGVYTGFTELMMQTILCLLLIHSTPCPCYVCLGLILYNSVLSSATHRGLLMSLFASEGHPNRSDAKQSEYSVRVGVGSHLSWAHEEGVATVNCLQETIPAHGR</sequence>
<accession>A0A2A9NMS7</accession>
<organism evidence="1 2">
    <name type="scientific">Amanita thiersii Skay4041</name>
    <dbReference type="NCBI Taxonomy" id="703135"/>
    <lineage>
        <taxon>Eukaryota</taxon>
        <taxon>Fungi</taxon>
        <taxon>Dikarya</taxon>
        <taxon>Basidiomycota</taxon>
        <taxon>Agaricomycotina</taxon>
        <taxon>Agaricomycetes</taxon>
        <taxon>Agaricomycetidae</taxon>
        <taxon>Agaricales</taxon>
        <taxon>Pluteineae</taxon>
        <taxon>Amanitaceae</taxon>
        <taxon>Amanita</taxon>
    </lineage>
</organism>
<gene>
    <name evidence="1" type="ORF">AMATHDRAFT_60758</name>
</gene>